<dbReference type="HAMAP" id="MF_01150">
    <property type="entry name" value="TorD"/>
    <property type="match status" value="1"/>
</dbReference>
<comment type="subcellular location">
    <subcellularLocation>
        <location evidence="3">Cytoplasm</location>
    </subcellularLocation>
</comment>
<keyword evidence="2 3" id="KW-0143">Chaperone</keyword>
<dbReference type="InterPro" id="IPR020945">
    <property type="entry name" value="DMSO/NO3_reduct_chaperone"/>
</dbReference>
<sequence length="213" mass="23636">MSEDQQLNAARAMVYQWLSGLFARELTEDDLALYRSEEGQLFLQQLAGEPELKQAVESLSAALASIEGREATLGLAADFCGLFLVVGREAVSPYAGSYLESAQDERDAPTLFGETHQRVVEQLRASGLELQSDFPEPADHIAVLLSFMAQLCVEGEQVQQHQFLTECLGEWVTGFSERVAEADRGEFYSAVARLTRCWLLLEKEWLEGEGEAP</sequence>
<evidence type="ECO:0000256" key="1">
    <source>
        <dbReference type="ARBA" id="ARBA00022490"/>
    </source>
</evidence>
<dbReference type="Gene3D" id="1.20.1280.20">
    <property type="entry name" value="HscB, C-terminal domain"/>
    <property type="match status" value="1"/>
</dbReference>
<proteinExistence type="inferred from homology"/>
<evidence type="ECO:0000313" key="4">
    <source>
        <dbReference type="EMBL" id="ROS04780.1"/>
    </source>
</evidence>
<dbReference type="AlphaFoldDB" id="A0A3N2DY35"/>
<evidence type="ECO:0000313" key="5">
    <source>
        <dbReference type="Proteomes" id="UP000275394"/>
    </source>
</evidence>
<dbReference type="InterPro" id="IPR050289">
    <property type="entry name" value="TorD/DmsD_chaperones"/>
</dbReference>
<dbReference type="InterPro" id="IPR036386">
    <property type="entry name" value="HscB_C_sf"/>
</dbReference>
<protein>
    <recommendedName>
        <fullName evidence="3">Chaperone protein TorD</fullName>
    </recommendedName>
</protein>
<evidence type="ECO:0000256" key="3">
    <source>
        <dbReference type="HAMAP-Rule" id="MF_01150"/>
    </source>
</evidence>
<dbReference type="Proteomes" id="UP000275394">
    <property type="component" value="Unassembled WGS sequence"/>
</dbReference>
<dbReference type="NCBIfam" id="NF003442">
    <property type="entry name" value="PRK04976.1"/>
    <property type="match status" value="1"/>
</dbReference>
<dbReference type="GO" id="GO:0005737">
    <property type="term" value="C:cytoplasm"/>
    <property type="evidence" value="ECO:0007669"/>
    <property type="project" value="UniProtKB-SubCell"/>
</dbReference>
<dbReference type="Pfam" id="PF02613">
    <property type="entry name" value="Nitrate_red_del"/>
    <property type="match status" value="1"/>
</dbReference>
<dbReference type="InterPro" id="IPR036411">
    <property type="entry name" value="TorD-like_sf"/>
</dbReference>
<keyword evidence="1 3" id="KW-0963">Cytoplasm</keyword>
<dbReference type="Gene3D" id="1.20.120.1820">
    <property type="match status" value="1"/>
</dbReference>
<dbReference type="SUPFAM" id="SSF89155">
    <property type="entry name" value="TorD-like"/>
    <property type="match status" value="1"/>
</dbReference>
<comment type="similarity">
    <text evidence="3">Belongs to the TorD/DmsD family. TorD subfamily.</text>
</comment>
<comment type="caution">
    <text evidence="4">The sequence shown here is derived from an EMBL/GenBank/DDBJ whole genome shotgun (WGS) entry which is preliminary data.</text>
</comment>
<dbReference type="PANTHER" id="PTHR34227">
    <property type="entry name" value="CHAPERONE PROTEIN YCDY"/>
    <property type="match status" value="1"/>
</dbReference>
<name>A0A3N2DY35_9GAMM</name>
<evidence type="ECO:0000256" key="2">
    <source>
        <dbReference type="ARBA" id="ARBA00023186"/>
    </source>
</evidence>
<dbReference type="InterPro" id="IPR023069">
    <property type="entry name" value="Chaperone_TorD"/>
</dbReference>
<organism evidence="4 5">
    <name type="scientific">Sinobacterium caligoides</name>
    <dbReference type="NCBI Taxonomy" id="933926"/>
    <lineage>
        <taxon>Bacteria</taxon>
        <taxon>Pseudomonadati</taxon>
        <taxon>Pseudomonadota</taxon>
        <taxon>Gammaproteobacteria</taxon>
        <taxon>Cellvibrionales</taxon>
        <taxon>Spongiibacteraceae</taxon>
        <taxon>Sinobacterium</taxon>
    </lineage>
</organism>
<accession>A0A3N2DY35</accession>
<dbReference type="RefSeq" id="WP_123710753.1">
    <property type="nucleotide sequence ID" value="NZ_RKHR01000003.1"/>
</dbReference>
<comment type="function">
    <text evidence="3">Involved in the biogenesis of TorA. Acts on TorA before the insertion of the molybdenum cofactor and, as a result, probably favors a conformation of the apoenzyme that is competent for acquiring the cofactor.</text>
</comment>
<reference evidence="4 5" key="1">
    <citation type="submission" date="2018-11" db="EMBL/GenBank/DDBJ databases">
        <title>Genomic Encyclopedia of Type Strains, Phase IV (KMG-IV): sequencing the most valuable type-strain genomes for metagenomic binning, comparative biology and taxonomic classification.</title>
        <authorList>
            <person name="Goeker M."/>
        </authorList>
    </citation>
    <scope>NUCLEOTIDE SEQUENCE [LARGE SCALE GENOMIC DNA]</scope>
    <source>
        <strain evidence="4 5">DSM 100316</strain>
    </source>
</reference>
<gene>
    <name evidence="3" type="primary">torD</name>
    <name evidence="4" type="ORF">EDC56_0293</name>
</gene>
<dbReference type="GO" id="GO:0006457">
    <property type="term" value="P:protein folding"/>
    <property type="evidence" value="ECO:0007669"/>
    <property type="project" value="UniProtKB-UniRule"/>
</dbReference>
<dbReference type="OrthoDB" id="7849731at2"/>
<dbReference type="GO" id="GO:0051259">
    <property type="term" value="P:protein complex oligomerization"/>
    <property type="evidence" value="ECO:0007669"/>
    <property type="project" value="InterPro"/>
</dbReference>
<dbReference type="EMBL" id="RKHR01000003">
    <property type="protein sequence ID" value="ROS04780.1"/>
    <property type="molecule type" value="Genomic_DNA"/>
</dbReference>
<keyword evidence="5" id="KW-1185">Reference proteome</keyword>
<dbReference type="PANTHER" id="PTHR34227:SF11">
    <property type="entry name" value="CHAPERONE PROTEIN TORD"/>
    <property type="match status" value="1"/>
</dbReference>